<gene>
    <name evidence="6" type="ORF">JJ685_00005</name>
</gene>
<evidence type="ECO:0000256" key="2">
    <source>
        <dbReference type="ARBA" id="ARBA00022908"/>
    </source>
</evidence>
<proteinExistence type="inferred from homology"/>
<dbReference type="SUPFAM" id="SSF56349">
    <property type="entry name" value="DNA breaking-rejoining enzymes"/>
    <property type="match status" value="1"/>
</dbReference>
<dbReference type="InterPro" id="IPR002104">
    <property type="entry name" value="Integrase_catalytic"/>
</dbReference>
<reference evidence="6 7" key="1">
    <citation type="journal article" date="2017" name="Int. J. Syst. Evol. Microbiol.">
        <title>Ramlibacter monticola sp. nov., isolated from forest soil.</title>
        <authorList>
            <person name="Chaudhary D.K."/>
            <person name="Kim J."/>
        </authorList>
    </citation>
    <scope>NUCLEOTIDE SEQUENCE [LARGE SCALE GENOMIC DNA]</scope>
    <source>
        <strain evidence="6 7">KACC 19175</strain>
    </source>
</reference>
<dbReference type="AlphaFoldDB" id="A0A936YRR0"/>
<feature type="domain" description="Tyr recombinase" evidence="5">
    <location>
        <begin position="20"/>
        <end position="204"/>
    </location>
</feature>
<name>A0A936YRR0_9BURK</name>
<dbReference type="PANTHER" id="PTHR30349">
    <property type="entry name" value="PHAGE INTEGRASE-RELATED"/>
    <property type="match status" value="1"/>
</dbReference>
<protein>
    <submittedName>
        <fullName evidence="6">Tyrosine-type recombinase/integrase</fullName>
    </submittedName>
</protein>
<dbReference type="PROSITE" id="PS51898">
    <property type="entry name" value="TYR_RECOMBINASE"/>
    <property type="match status" value="1"/>
</dbReference>
<dbReference type="GO" id="GO:0015074">
    <property type="term" value="P:DNA integration"/>
    <property type="evidence" value="ECO:0007669"/>
    <property type="project" value="UniProtKB-KW"/>
</dbReference>
<dbReference type="InterPro" id="IPR011010">
    <property type="entry name" value="DNA_brk_join_enz"/>
</dbReference>
<dbReference type="Proteomes" id="UP000599109">
    <property type="component" value="Unassembled WGS sequence"/>
</dbReference>
<dbReference type="RefSeq" id="WP_201672128.1">
    <property type="nucleotide sequence ID" value="NZ_JAEQNE010000001.1"/>
</dbReference>
<keyword evidence="7" id="KW-1185">Reference proteome</keyword>
<sequence length="208" mass="23795">MGSVVNSVHREPWYKGKIVGQKAPLKLKDIWALRVRLQMESRLRELALFNLGIDSKLRGCDLVGLKVRDVCHGDQVASRAVVMQHKTQRPVQFEITPATTRDAVQKWIKQSELKSEDFLFPSRIHDSPHLGTRQYARILGGWVQELGLDPAEYSTHSMRRTKATLIYRRTKNLRAVQLLLGHSKLESTVRYLGIEVDDALEISDQTEI</sequence>
<evidence type="ECO:0000313" key="6">
    <source>
        <dbReference type="EMBL" id="MBL0389513.1"/>
    </source>
</evidence>
<dbReference type="Gene3D" id="1.10.443.10">
    <property type="entry name" value="Intergrase catalytic core"/>
    <property type="match status" value="1"/>
</dbReference>
<comment type="similarity">
    <text evidence="1">Belongs to the 'phage' integrase family.</text>
</comment>
<keyword evidence="2" id="KW-0229">DNA integration</keyword>
<accession>A0A936YRR0</accession>
<evidence type="ECO:0000256" key="3">
    <source>
        <dbReference type="ARBA" id="ARBA00023125"/>
    </source>
</evidence>
<keyword evidence="4" id="KW-0233">DNA recombination</keyword>
<organism evidence="6 7">
    <name type="scientific">Ramlibacter monticola</name>
    <dbReference type="NCBI Taxonomy" id="1926872"/>
    <lineage>
        <taxon>Bacteria</taxon>
        <taxon>Pseudomonadati</taxon>
        <taxon>Pseudomonadota</taxon>
        <taxon>Betaproteobacteria</taxon>
        <taxon>Burkholderiales</taxon>
        <taxon>Comamonadaceae</taxon>
        <taxon>Ramlibacter</taxon>
    </lineage>
</organism>
<evidence type="ECO:0000256" key="1">
    <source>
        <dbReference type="ARBA" id="ARBA00008857"/>
    </source>
</evidence>
<evidence type="ECO:0000256" key="4">
    <source>
        <dbReference type="ARBA" id="ARBA00023172"/>
    </source>
</evidence>
<comment type="caution">
    <text evidence="6">The sequence shown here is derived from an EMBL/GenBank/DDBJ whole genome shotgun (WGS) entry which is preliminary data.</text>
</comment>
<dbReference type="GO" id="GO:0006310">
    <property type="term" value="P:DNA recombination"/>
    <property type="evidence" value="ECO:0007669"/>
    <property type="project" value="UniProtKB-KW"/>
</dbReference>
<dbReference type="Pfam" id="PF00589">
    <property type="entry name" value="Phage_integrase"/>
    <property type="match status" value="1"/>
</dbReference>
<dbReference type="InterPro" id="IPR050090">
    <property type="entry name" value="Tyrosine_recombinase_XerCD"/>
</dbReference>
<dbReference type="InterPro" id="IPR013762">
    <property type="entry name" value="Integrase-like_cat_sf"/>
</dbReference>
<dbReference type="PANTHER" id="PTHR30349:SF41">
    <property type="entry name" value="INTEGRASE_RECOMBINASE PROTEIN MJ0367-RELATED"/>
    <property type="match status" value="1"/>
</dbReference>
<evidence type="ECO:0000313" key="7">
    <source>
        <dbReference type="Proteomes" id="UP000599109"/>
    </source>
</evidence>
<evidence type="ECO:0000259" key="5">
    <source>
        <dbReference type="PROSITE" id="PS51898"/>
    </source>
</evidence>
<dbReference type="EMBL" id="JAEQNE010000001">
    <property type="protein sequence ID" value="MBL0389513.1"/>
    <property type="molecule type" value="Genomic_DNA"/>
</dbReference>
<dbReference type="GO" id="GO:0003677">
    <property type="term" value="F:DNA binding"/>
    <property type="evidence" value="ECO:0007669"/>
    <property type="project" value="UniProtKB-KW"/>
</dbReference>
<keyword evidence="3" id="KW-0238">DNA-binding</keyword>